<evidence type="ECO:0000256" key="11">
    <source>
        <dbReference type="ARBA" id="ARBA00023180"/>
    </source>
</evidence>
<comment type="subcellular location">
    <subcellularLocation>
        <location evidence="1">Cell membrane</location>
        <topology evidence="1">Multi-pass membrane protein</topology>
    </subcellularLocation>
    <subcellularLocation>
        <location evidence="15">Postsynaptic cell membrane</location>
    </subcellularLocation>
</comment>
<keyword evidence="18" id="KW-0732">Signal</keyword>
<evidence type="ECO:0000256" key="7">
    <source>
        <dbReference type="ARBA" id="ARBA00023018"/>
    </source>
</evidence>
<gene>
    <name evidence="21" type="ORF">IPOD504_LOCUS5650</name>
</gene>
<evidence type="ECO:0000256" key="3">
    <source>
        <dbReference type="ARBA" id="ARBA00022448"/>
    </source>
</evidence>
<keyword evidence="13" id="KW-1071">Ligand-gated ion channel</keyword>
<dbReference type="Gene3D" id="3.40.190.10">
    <property type="entry name" value="Periplasmic binding protein-like II"/>
    <property type="match status" value="2"/>
</dbReference>
<keyword evidence="7" id="KW-0770">Synapse</keyword>
<dbReference type="EMBL" id="OW152829">
    <property type="protein sequence ID" value="CAH2047167.1"/>
    <property type="molecule type" value="Genomic_DNA"/>
</dbReference>
<keyword evidence="8" id="KW-0406">Ion transport</keyword>
<feature type="transmembrane region" description="Helical" evidence="17">
    <location>
        <begin position="573"/>
        <end position="591"/>
    </location>
</feature>
<feature type="compositionally biased region" description="Polar residues" evidence="16">
    <location>
        <begin position="924"/>
        <end position="934"/>
    </location>
</feature>
<evidence type="ECO:0000256" key="9">
    <source>
        <dbReference type="ARBA" id="ARBA00023136"/>
    </source>
</evidence>
<keyword evidence="5 17" id="KW-0812">Transmembrane</keyword>
<dbReference type="SMART" id="SM00079">
    <property type="entry name" value="PBPe"/>
    <property type="match status" value="1"/>
</dbReference>
<dbReference type="Gene3D" id="3.40.50.2300">
    <property type="match status" value="2"/>
</dbReference>
<feature type="transmembrane region" description="Helical" evidence="17">
    <location>
        <begin position="837"/>
        <end position="857"/>
    </location>
</feature>
<dbReference type="Gene3D" id="3.20.20.190">
    <property type="entry name" value="Phosphatidylinositol (PI) phosphodiesterase"/>
    <property type="match status" value="1"/>
</dbReference>
<evidence type="ECO:0000259" key="19">
    <source>
        <dbReference type="SMART" id="SM00079"/>
    </source>
</evidence>
<name>A0ABN8IA11_9NEOP</name>
<feature type="domain" description="Ionotropic glutamate receptor C-terminal" evidence="19">
    <location>
        <begin position="433"/>
        <end position="812"/>
    </location>
</feature>
<feature type="non-terminal residue" evidence="21">
    <location>
        <position position="1"/>
    </location>
</feature>
<keyword evidence="4" id="KW-1003">Cell membrane</keyword>
<evidence type="ECO:0000313" key="22">
    <source>
        <dbReference type="Proteomes" id="UP000837857"/>
    </source>
</evidence>
<dbReference type="InterPro" id="IPR001320">
    <property type="entry name" value="Iontro_rcpt_C"/>
</dbReference>
<evidence type="ECO:0000256" key="4">
    <source>
        <dbReference type="ARBA" id="ARBA00022475"/>
    </source>
</evidence>
<evidence type="ECO:0000259" key="20">
    <source>
        <dbReference type="SMART" id="SM00918"/>
    </source>
</evidence>
<dbReference type="InterPro" id="IPR015683">
    <property type="entry name" value="Ionotropic_Glu_rcpt"/>
</dbReference>
<evidence type="ECO:0000256" key="13">
    <source>
        <dbReference type="ARBA" id="ARBA00023286"/>
    </source>
</evidence>
<evidence type="ECO:0000256" key="15">
    <source>
        <dbReference type="ARBA" id="ARBA00034100"/>
    </source>
</evidence>
<feature type="signal peptide" evidence="18">
    <location>
        <begin position="1"/>
        <end position="17"/>
    </location>
</feature>
<evidence type="ECO:0000256" key="5">
    <source>
        <dbReference type="ARBA" id="ARBA00022692"/>
    </source>
</evidence>
<evidence type="ECO:0000256" key="16">
    <source>
        <dbReference type="SAM" id="MobiDB-lite"/>
    </source>
</evidence>
<comment type="similarity">
    <text evidence="2">Belongs to the glutamate-gated ion channel (TC 1.A.10.1) family.</text>
</comment>
<dbReference type="SUPFAM" id="SSF53822">
    <property type="entry name" value="Periplasmic binding protein-like I"/>
    <property type="match status" value="1"/>
</dbReference>
<dbReference type="Pfam" id="PF10613">
    <property type="entry name" value="Lig_chan-Glu_bd"/>
    <property type="match status" value="1"/>
</dbReference>
<keyword evidence="3" id="KW-0813">Transport</keyword>
<dbReference type="Pfam" id="PF01094">
    <property type="entry name" value="ANF_receptor"/>
    <property type="match status" value="1"/>
</dbReference>
<evidence type="ECO:0000256" key="17">
    <source>
        <dbReference type="SAM" id="Phobius"/>
    </source>
</evidence>
<accession>A0ABN8IA11</accession>
<dbReference type="SUPFAM" id="SSF51695">
    <property type="entry name" value="PLC-like phosphodiesterases"/>
    <property type="match status" value="1"/>
</dbReference>
<evidence type="ECO:0000256" key="18">
    <source>
        <dbReference type="SAM" id="SignalP"/>
    </source>
</evidence>
<dbReference type="InterPro" id="IPR017946">
    <property type="entry name" value="PLC-like_Pdiesterase_TIM-brl"/>
</dbReference>
<feature type="region of interest" description="Disordered" evidence="16">
    <location>
        <begin position="924"/>
        <end position="947"/>
    </location>
</feature>
<dbReference type="Pfam" id="PF00060">
    <property type="entry name" value="Lig_chan"/>
    <property type="match status" value="1"/>
</dbReference>
<dbReference type="SUPFAM" id="SSF53850">
    <property type="entry name" value="Periplasmic binding protein-like II"/>
    <property type="match status" value="1"/>
</dbReference>
<keyword evidence="12" id="KW-0628">Postsynaptic cell membrane</keyword>
<dbReference type="PANTHER" id="PTHR18966">
    <property type="entry name" value="IONOTROPIC GLUTAMATE RECEPTOR"/>
    <property type="match status" value="1"/>
</dbReference>
<evidence type="ECO:0000256" key="8">
    <source>
        <dbReference type="ARBA" id="ARBA00023065"/>
    </source>
</evidence>
<dbReference type="PRINTS" id="PR00177">
    <property type="entry name" value="NMDARECEPTOR"/>
</dbReference>
<evidence type="ECO:0000256" key="14">
    <source>
        <dbReference type="ARBA" id="ARBA00023303"/>
    </source>
</evidence>
<sequence>MRWCLLTLCLAFAKCNSQSRSDATYHIAGIFEEDAVTQRLAFDDSMKDASVDDYRLDPIIIQRSARDIFSTWRDLCASKTIQPIAVFGPQSSTKNTAILDQCSMSKLPHLQASWQPPEPNFTLENDSVTIESNNNTGTDDSEAPIFKKITINFYPDSDKTSEAYASLLKYYKWENFAALYEDEFGLMRVQKILAEYTDQYPVTIRKLETDGDNYKVFKELQNSQETRFFIDCHVDNVLKYMDIITMLKLDDFYQHYIFSTMDTSIVAHKLTEFRSNITWLSVTEYDKLIDAQHFLAQRVERWAINTVSPPVTDMPIEALLMNDVANHIVKALTTLEKKTSISKPPTLSCGSDAEGWEYGALLQQEILQTQTTGVSGNIEFDETGKRKNFVLYVNEIHLKKRQTIGKWESSSGGHIKEDRPDADSIGNQQTRKHFYVISRRAKPYFYEKEKCQPEECEDDDGEKYEGFSVDLVKQIFETLKKDNFNYTYSFKYDTDYEYGHYDKDKKKWNGLIGDLLDKKADLAVCDLTITEERKKVVDFSVPFMSLGISILYVQEKKVDPGMFSFLNPYTFEVWMYIATAYCVVSIVLFVCSRISPADWENPQPCDRDPEELENIWNFKNCAWLTMGSIMTQGCDILPKAIGTRWVCSMWWFFAVIVCQTYIAQLSASMTSALENEPINSVEDLANQNKILYGALDGGSTLSFFKNSKDKMYQRMYENMIANKVVLVKNNDEGEKRVINGKGKYAFFMESVTIEYKLKRNCDLKKVGGELDSKDYGIAMPANSPFRTDINRAILKLKESNALDKIKRKWWENKYGAKSCDQEEDKNDVEGDLEIKNLIGAFVVLVVGLILALFITAAEFMNEVRNIVVREKVTHKEVFMKELKSSLNFFQLQKPVLRRCSHPLHGAVVSFWRAEVITCGNHQSPYHQPTNTRRTPSARYNDRWARNREQSRGESRNVLRTGCERQWLLRCSTQLWRKNAKSVCCVLLSVLRGPPIDMAAAWYAVATLAATVLGASIAPTEKQVVEKSSCGRVWLTVHSPEIRLTNGGRIQDALELNWDFNDCQSIPRQIGLFNHRPGGWNKALAIYPIQSSEGHVVTRIPLGEGTLPAGWDTGAGSGGPNCLWPWVGAGDADIQAYNCLKIQPTWMEDNAGKINKLRIGELVLPGTHNAGAWSFDTEISTVTRDSFVLCQDRSIWAQLVHGIRYLDFRIAYYEFYPNKDDRYWLNHNLIRVRPLVPLLKEIRAFLDVTKEVVFLDAHHFPVGFYQPDGSPIRSVHAGLIEIVQRELGPHVADARLFSTSPGTRGTTLQSLLDADRRLVFSYVDNGIVSEHSWLWPILPHLWANTNSPTELFRYLDQAISVSPQPTARSPLHSAMAQTTPTVLDILLLRGSLRTNADDVNRNVTVRLATVWRQRANIVSTDFFLANDVVDLSIALSVERGSRL</sequence>
<dbReference type="InterPro" id="IPR019594">
    <property type="entry name" value="Glu/Gly-bd"/>
</dbReference>
<reference evidence="21" key="1">
    <citation type="submission" date="2022-03" db="EMBL/GenBank/DDBJ databases">
        <authorList>
            <person name="Martin H S."/>
        </authorList>
    </citation>
    <scope>NUCLEOTIDE SEQUENCE</scope>
</reference>
<evidence type="ECO:0000256" key="10">
    <source>
        <dbReference type="ARBA" id="ARBA00023170"/>
    </source>
</evidence>
<dbReference type="InterPro" id="IPR001508">
    <property type="entry name" value="Iono_Glu_rcpt_met"/>
</dbReference>
<evidence type="ECO:0000313" key="21">
    <source>
        <dbReference type="EMBL" id="CAH2047167.1"/>
    </source>
</evidence>
<keyword evidence="9 17" id="KW-0472">Membrane</keyword>
<evidence type="ECO:0000256" key="12">
    <source>
        <dbReference type="ARBA" id="ARBA00023257"/>
    </source>
</evidence>
<feature type="chain" id="PRO_5046492344" evidence="18">
    <location>
        <begin position="18"/>
        <end position="1442"/>
    </location>
</feature>
<keyword evidence="22" id="KW-1185">Reference proteome</keyword>
<evidence type="ECO:0000256" key="2">
    <source>
        <dbReference type="ARBA" id="ARBA00008685"/>
    </source>
</evidence>
<evidence type="ECO:0000256" key="1">
    <source>
        <dbReference type="ARBA" id="ARBA00004651"/>
    </source>
</evidence>
<dbReference type="SMART" id="SM00918">
    <property type="entry name" value="Lig_chan-Glu_bd"/>
    <property type="match status" value="1"/>
</dbReference>
<proteinExistence type="inferred from homology"/>
<keyword evidence="10" id="KW-0675">Receptor</keyword>
<dbReference type="SUPFAM" id="SSF81324">
    <property type="entry name" value="Voltage-gated potassium channels"/>
    <property type="match status" value="1"/>
</dbReference>
<dbReference type="Gene3D" id="1.10.287.70">
    <property type="match status" value="1"/>
</dbReference>
<protein>
    <submittedName>
        <fullName evidence="21">Uncharacterized protein</fullName>
    </submittedName>
</protein>
<keyword evidence="6 17" id="KW-1133">Transmembrane helix</keyword>
<dbReference type="Proteomes" id="UP000837857">
    <property type="component" value="Chromosome 17"/>
</dbReference>
<keyword evidence="11" id="KW-0325">Glycoprotein</keyword>
<organism evidence="21 22">
    <name type="scientific">Iphiclides podalirius</name>
    <name type="common">scarce swallowtail</name>
    <dbReference type="NCBI Taxonomy" id="110791"/>
    <lineage>
        <taxon>Eukaryota</taxon>
        <taxon>Metazoa</taxon>
        <taxon>Ecdysozoa</taxon>
        <taxon>Arthropoda</taxon>
        <taxon>Hexapoda</taxon>
        <taxon>Insecta</taxon>
        <taxon>Pterygota</taxon>
        <taxon>Neoptera</taxon>
        <taxon>Endopterygota</taxon>
        <taxon>Lepidoptera</taxon>
        <taxon>Glossata</taxon>
        <taxon>Ditrysia</taxon>
        <taxon>Papilionoidea</taxon>
        <taxon>Papilionidae</taxon>
        <taxon>Papilioninae</taxon>
        <taxon>Iphiclides</taxon>
    </lineage>
</organism>
<dbReference type="InterPro" id="IPR028082">
    <property type="entry name" value="Peripla_BP_I"/>
</dbReference>
<evidence type="ECO:0000256" key="6">
    <source>
        <dbReference type="ARBA" id="ARBA00022989"/>
    </source>
</evidence>
<feature type="domain" description="Ionotropic glutamate receptor L-glutamate and glycine-binding" evidence="20">
    <location>
        <begin position="443"/>
        <end position="517"/>
    </location>
</feature>
<dbReference type="InterPro" id="IPR001828">
    <property type="entry name" value="ANF_lig-bd_rcpt"/>
</dbReference>
<keyword evidence="14" id="KW-0407">Ion channel</keyword>